<reference evidence="2" key="1">
    <citation type="submission" date="2023-08" db="EMBL/GenBank/DDBJ databases">
        <authorList>
            <person name="Audoor S."/>
            <person name="Bilcke G."/>
        </authorList>
    </citation>
    <scope>NUCLEOTIDE SEQUENCE</scope>
</reference>
<gene>
    <name evidence="2" type="ORF">CYCCA115_LOCUS1533</name>
</gene>
<dbReference type="PANTHER" id="PTHR43591">
    <property type="entry name" value="METHYLTRANSFERASE"/>
    <property type="match status" value="1"/>
</dbReference>
<dbReference type="AlphaFoldDB" id="A0AAD2CCP2"/>
<dbReference type="SUPFAM" id="SSF53335">
    <property type="entry name" value="S-adenosyl-L-methionine-dependent methyltransferases"/>
    <property type="match status" value="1"/>
</dbReference>
<proteinExistence type="predicted"/>
<feature type="domain" description="Methyltransferase" evidence="1">
    <location>
        <begin position="108"/>
        <end position="208"/>
    </location>
</feature>
<protein>
    <recommendedName>
        <fullName evidence="1">Methyltransferase domain-containing protein</fullName>
    </recommendedName>
</protein>
<evidence type="ECO:0000313" key="2">
    <source>
        <dbReference type="EMBL" id="CAJ1928720.1"/>
    </source>
</evidence>
<dbReference type="EMBL" id="CAKOGP040000058">
    <property type="protein sequence ID" value="CAJ1928720.1"/>
    <property type="molecule type" value="Genomic_DNA"/>
</dbReference>
<dbReference type="InterPro" id="IPR041698">
    <property type="entry name" value="Methyltransf_25"/>
</dbReference>
<comment type="caution">
    <text evidence="2">The sequence shown here is derived from an EMBL/GenBank/DDBJ whole genome shotgun (WGS) entry which is preliminary data.</text>
</comment>
<organism evidence="2 3">
    <name type="scientific">Cylindrotheca closterium</name>
    <dbReference type="NCBI Taxonomy" id="2856"/>
    <lineage>
        <taxon>Eukaryota</taxon>
        <taxon>Sar</taxon>
        <taxon>Stramenopiles</taxon>
        <taxon>Ochrophyta</taxon>
        <taxon>Bacillariophyta</taxon>
        <taxon>Bacillariophyceae</taxon>
        <taxon>Bacillariophycidae</taxon>
        <taxon>Bacillariales</taxon>
        <taxon>Bacillariaceae</taxon>
        <taxon>Cylindrotheca</taxon>
    </lineage>
</organism>
<dbReference type="GO" id="GO:0008168">
    <property type="term" value="F:methyltransferase activity"/>
    <property type="evidence" value="ECO:0007669"/>
    <property type="project" value="TreeGrafter"/>
</dbReference>
<name>A0AAD2CCP2_9STRA</name>
<evidence type="ECO:0000259" key="1">
    <source>
        <dbReference type="Pfam" id="PF13649"/>
    </source>
</evidence>
<sequence>MWKTACYSTLLLSQAKSLVIKQSPRVSHLSRPIVRSVPESSNNNNNKYTYSSTRLLSSSSSSSSSSTTDDVWKETAQVYSDQASRLTQLHGSDLITILRNDIMNAKTILDVGAGAGAFAHAYLQHFPTGIPGQTLILSDLSEGMLEQAKKTLKIPSDYQTKIIFQIEDGTRLEGIETDSMDMVVSTFGVFLIPDQEATLASIQRVMKPEAVFGNASWIWEGSSKLASMGFGVTLQEAFTKPVDTINPSHSEEAIGPLKKWSDADEVERMLTADYKFDSVKMYRALHSTVWEYDNLWGMIENNPMTNMKDLSPEDEERAKSAFQKFVTQDGAYSTDEPLMISSASNLAVARGLPA</sequence>
<dbReference type="InterPro" id="IPR029063">
    <property type="entry name" value="SAM-dependent_MTases_sf"/>
</dbReference>
<dbReference type="Gene3D" id="3.40.50.150">
    <property type="entry name" value="Vaccinia Virus protein VP39"/>
    <property type="match status" value="1"/>
</dbReference>
<dbReference type="Pfam" id="PF13649">
    <property type="entry name" value="Methyltransf_25"/>
    <property type="match status" value="1"/>
</dbReference>
<keyword evidence="3" id="KW-1185">Reference proteome</keyword>
<accession>A0AAD2CCP2</accession>
<evidence type="ECO:0000313" key="3">
    <source>
        <dbReference type="Proteomes" id="UP001295423"/>
    </source>
</evidence>
<dbReference type="PANTHER" id="PTHR43591:SF24">
    <property type="entry name" value="2-METHOXY-6-POLYPRENYL-1,4-BENZOQUINOL METHYLASE, MITOCHONDRIAL"/>
    <property type="match status" value="1"/>
</dbReference>
<dbReference type="Proteomes" id="UP001295423">
    <property type="component" value="Unassembled WGS sequence"/>
</dbReference>